<keyword evidence="8 9" id="KW-0234">DNA repair</keyword>
<dbReference type="InterPro" id="IPR002043">
    <property type="entry name" value="UDG_fam1"/>
</dbReference>
<feature type="domain" description="Uracil-DNA glycosylase-like" evidence="12">
    <location>
        <begin position="50"/>
        <end position="211"/>
    </location>
</feature>
<dbReference type="NCBIfam" id="NF003588">
    <property type="entry name" value="PRK05254.1-1"/>
    <property type="match status" value="1"/>
</dbReference>
<comment type="function">
    <text evidence="2 9 11">Excises uracil residues from the DNA which can arise as a result of misincorporation of dUMP residues by DNA polymerase or due to deamination of cytosine.</text>
</comment>
<evidence type="ECO:0000259" key="12">
    <source>
        <dbReference type="SMART" id="SM00986"/>
    </source>
</evidence>
<dbReference type="NCBIfam" id="NF003591">
    <property type="entry name" value="PRK05254.1-4"/>
    <property type="match status" value="1"/>
</dbReference>
<dbReference type="RefSeq" id="WP_248433494.1">
    <property type="nucleotide sequence ID" value="NZ_CP096205.1"/>
</dbReference>
<evidence type="ECO:0000256" key="8">
    <source>
        <dbReference type="ARBA" id="ARBA00023204"/>
    </source>
</evidence>
<evidence type="ECO:0000256" key="4">
    <source>
        <dbReference type="ARBA" id="ARBA00012030"/>
    </source>
</evidence>
<evidence type="ECO:0000256" key="3">
    <source>
        <dbReference type="ARBA" id="ARBA00008184"/>
    </source>
</evidence>
<dbReference type="SMART" id="SM00986">
    <property type="entry name" value="UDG"/>
    <property type="match status" value="1"/>
</dbReference>
<evidence type="ECO:0000256" key="2">
    <source>
        <dbReference type="ARBA" id="ARBA00002631"/>
    </source>
</evidence>
<proteinExistence type="inferred from homology"/>
<dbReference type="CDD" id="cd10027">
    <property type="entry name" value="UDG-F1-like"/>
    <property type="match status" value="1"/>
</dbReference>
<evidence type="ECO:0000256" key="10">
    <source>
        <dbReference type="PROSITE-ProRule" id="PRU10072"/>
    </source>
</evidence>
<protein>
    <recommendedName>
        <fullName evidence="5 9">Uracil-DNA glycosylase</fullName>
        <shortName evidence="9">UDG</shortName>
        <ecNumber evidence="4 9">3.2.2.27</ecNumber>
    </recommendedName>
</protein>
<dbReference type="SUPFAM" id="SSF52141">
    <property type="entry name" value="Uracil-DNA glycosylase-like"/>
    <property type="match status" value="1"/>
</dbReference>
<dbReference type="NCBIfam" id="TIGR00628">
    <property type="entry name" value="ung"/>
    <property type="match status" value="1"/>
</dbReference>
<feature type="active site" description="Proton acceptor" evidence="9 10">
    <location>
        <position position="65"/>
    </location>
</feature>
<gene>
    <name evidence="9" type="primary">ung</name>
    <name evidence="13" type="ORF">M0M57_13185</name>
</gene>
<dbReference type="EC" id="3.2.2.27" evidence="4 9"/>
<keyword evidence="9" id="KW-0963">Cytoplasm</keyword>
<dbReference type="InterPro" id="IPR005122">
    <property type="entry name" value="Uracil-DNA_glycosylase-like"/>
</dbReference>
<evidence type="ECO:0000256" key="6">
    <source>
        <dbReference type="ARBA" id="ARBA00022763"/>
    </source>
</evidence>
<organism evidence="13 14">
    <name type="scientific">Flavobacterium azooxidireducens</name>
    <dbReference type="NCBI Taxonomy" id="1871076"/>
    <lineage>
        <taxon>Bacteria</taxon>
        <taxon>Pseudomonadati</taxon>
        <taxon>Bacteroidota</taxon>
        <taxon>Flavobacteriia</taxon>
        <taxon>Flavobacteriales</taxon>
        <taxon>Flavobacteriaceae</taxon>
        <taxon>Flavobacterium</taxon>
    </lineage>
</organism>
<evidence type="ECO:0000256" key="1">
    <source>
        <dbReference type="ARBA" id="ARBA00001400"/>
    </source>
</evidence>
<evidence type="ECO:0000313" key="14">
    <source>
        <dbReference type="Proteomes" id="UP000830583"/>
    </source>
</evidence>
<dbReference type="PANTHER" id="PTHR11264">
    <property type="entry name" value="URACIL-DNA GLYCOSYLASE"/>
    <property type="match status" value="1"/>
</dbReference>
<evidence type="ECO:0000256" key="7">
    <source>
        <dbReference type="ARBA" id="ARBA00022801"/>
    </source>
</evidence>
<dbReference type="NCBIfam" id="NF003589">
    <property type="entry name" value="PRK05254.1-2"/>
    <property type="match status" value="1"/>
</dbReference>
<dbReference type="GO" id="GO:0004844">
    <property type="term" value="F:uracil DNA N-glycosylase activity"/>
    <property type="evidence" value="ECO:0007669"/>
    <property type="project" value="UniProtKB-EC"/>
</dbReference>
<dbReference type="HAMAP" id="MF_00148">
    <property type="entry name" value="UDG"/>
    <property type="match status" value="1"/>
</dbReference>
<sequence length="221" mass="25357">MHSEIHPSWKTVLAEEFLKPYYKDLTHFVENEYNQHVCYPKRNEIFSAFNHCSFEKIKVVIIGQDPYHGPNQANGLCFSVNDGIPFPPSLQNIFKELEKDLQILYPSSGNLERWADQGVLLLNATLTVRQSAAGSHQKKGWETFTDAVIQKISNQKENVIFLLWGGFAKKKGAKIDRKKHIVLETGHPSPLSANRGLWFGNSHFSKTNQYLKEMGKKEIIW</sequence>
<dbReference type="InterPro" id="IPR018085">
    <property type="entry name" value="Ura-DNA_Glyclase_AS"/>
</dbReference>
<accession>A0ABY4KE29</accession>
<dbReference type="Proteomes" id="UP000830583">
    <property type="component" value="Chromosome"/>
</dbReference>
<comment type="similarity">
    <text evidence="3 9 11">Belongs to the uracil-DNA glycosylase (UDG) superfamily. UNG family.</text>
</comment>
<keyword evidence="6 9" id="KW-0227">DNA damage</keyword>
<dbReference type="NCBIfam" id="NF003592">
    <property type="entry name" value="PRK05254.1-5"/>
    <property type="match status" value="1"/>
</dbReference>
<dbReference type="Pfam" id="PF03167">
    <property type="entry name" value="UDG"/>
    <property type="match status" value="1"/>
</dbReference>
<dbReference type="EMBL" id="CP096205">
    <property type="protein sequence ID" value="UPQ78570.1"/>
    <property type="molecule type" value="Genomic_DNA"/>
</dbReference>
<comment type="subcellular location">
    <subcellularLocation>
        <location evidence="9">Cytoplasm</location>
    </subcellularLocation>
</comment>
<evidence type="ECO:0000256" key="9">
    <source>
        <dbReference type="HAMAP-Rule" id="MF_00148"/>
    </source>
</evidence>
<comment type="catalytic activity">
    <reaction evidence="1 9 11">
        <text>Hydrolyzes single-stranded DNA or mismatched double-stranded DNA and polynucleotides, releasing free uracil.</text>
        <dbReference type="EC" id="3.2.2.27"/>
    </reaction>
</comment>
<keyword evidence="7 9" id="KW-0378">Hydrolase</keyword>
<dbReference type="InterPro" id="IPR036895">
    <property type="entry name" value="Uracil-DNA_glycosylase-like_sf"/>
</dbReference>
<evidence type="ECO:0000256" key="5">
    <source>
        <dbReference type="ARBA" id="ARBA00018429"/>
    </source>
</evidence>
<dbReference type="PROSITE" id="PS00130">
    <property type="entry name" value="U_DNA_GLYCOSYLASE"/>
    <property type="match status" value="1"/>
</dbReference>
<dbReference type="PANTHER" id="PTHR11264:SF0">
    <property type="entry name" value="URACIL-DNA GLYCOSYLASE"/>
    <property type="match status" value="1"/>
</dbReference>
<dbReference type="SMART" id="SM00987">
    <property type="entry name" value="UreE_C"/>
    <property type="match status" value="1"/>
</dbReference>
<dbReference type="Gene3D" id="3.40.470.10">
    <property type="entry name" value="Uracil-DNA glycosylase-like domain"/>
    <property type="match status" value="1"/>
</dbReference>
<reference evidence="13" key="1">
    <citation type="submission" date="2022-04" db="EMBL/GenBank/DDBJ databases">
        <title>Consumption of N2O by Flavobacterium azooxidireducens sp. nov. isolated from Decomposing Leaf Litter of Phragmites australis (Cav.).</title>
        <authorList>
            <person name="Behrendt U."/>
            <person name="Spanner T."/>
            <person name="Augustin J."/>
            <person name="Horn M.A."/>
            <person name="Kolb S."/>
            <person name="Ulrich A."/>
        </authorList>
    </citation>
    <scope>NUCLEOTIDE SEQUENCE</scope>
    <source>
        <strain evidence="13">IGB 4-14</strain>
    </source>
</reference>
<evidence type="ECO:0000313" key="13">
    <source>
        <dbReference type="EMBL" id="UPQ78570.1"/>
    </source>
</evidence>
<keyword evidence="14" id="KW-1185">Reference proteome</keyword>
<evidence type="ECO:0000256" key="11">
    <source>
        <dbReference type="RuleBase" id="RU003780"/>
    </source>
</evidence>
<name>A0ABY4KE29_9FLAO</name>
<keyword evidence="13" id="KW-0326">Glycosidase</keyword>